<dbReference type="SUPFAM" id="SSF144210">
    <property type="entry name" value="Nop10-like SnoRNP"/>
    <property type="match status" value="1"/>
</dbReference>
<proteinExistence type="inferred from homology"/>
<evidence type="ECO:0000313" key="9">
    <source>
        <dbReference type="EMBL" id="KAI1860546.1"/>
    </source>
</evidence>
<dbReference type="Pfam" id="PF04135">
    <property type="entry name" value="Nop10p"/>
    <property type="match status" value="1"/>
</dbReference>
<protein>
    <recommendedName>
        <fullName evidence="2">H/ACA ribonucleoprotein complex subunit NOP10</fullName>
    </recommendedName>
    <alternativeName>
        <fullName evidence="6">Nucleolar protein 10</fullName>
    </alternativeName>
    <alternativeName>
        <fullName evidence="7">Nucleolar protein family A member 3</fullName>
    </alternativeName>
    <alternativeName>
        <fullName evidence="8">snoRNP protein NOP10</fullName>
    </alternativeName>
</protein>
<organism evidence="9 10">
    <name type="scientific">Neoarthrinium moseri</name>
    <dbReference type="NCBI Taxonomy" id="1658444"/>
    <lineage>
        <taxon>Eukaryota</taxon>
        <taxon>Fungi</taxon>
        <taxon>Dikarya</taxon>
        <taxon>Ascomycota</taxon>
        <taxon>Pezizomycotina</taxon>
        <taxon>Sordariomycetes</taxon>
        <taxon>Xylariomycetidae</taxon>
        <taxon>Amphisphaeriales</taxon>
        <taxon>Apiosporaceae</taxon>
        <taxon>Neoarthrinium</taxon>
    </lineage>
</organism>
<keyword evidence="5" id="KW-0687">Ribonucleoprotein</keyword>
<dbReference type="InterPro" id="IPR036756">
    <property type="entry name" value="H/ACA_rnp_Nop10_sf"/>
</dbReference>
<evidence type="ECO:0000313" key="10">
    <source>
        <dbReference type="Proteomes" id="UP000829685"/>
    </source>
</evidence>
<keyword evidence="4" id="KW-0698">rRNA processing</keyword>
<dbReference type="GO" id="GO:1904874">
    <property type="term" value="P:positive regulation of telomerase RNA localization to Cajal body"/>
    <property type="evidence" value="ECO:0007669"/>
    <property type="project" value="TreeGrafter"/>
</dbReference>
<dbReference type="GO" id="GO:0070034">
    <property type="term" value="F:telomerase RNA binding"/>
    <property type="evidence" value="ECO:0007669"/>
    <property type="project" value="TreeGrafter"/>
</dbReference>
<evidence type="ECO:0000256" key="7">
    <source>
        <dbReference type="ARBA" id="ARBA00031779"/>
    </source>
</evidence>
<sequence>MWSTSPSLLTTQVGGLNLGRPPGPCSLPCPTPAKELRCSTKKFSAAASQLITTTTAAPSHHASRHQISSAQPGPHSFHIFVGYTRSHHATATMHLMYVLDASGKRTYTLKKVLSGEVTKSAHPARFSPDDKWSRQRVTLKKRFGLLILADGEFSALPALAYESPQTCWTCWTPNDADKDALSRRLEQEARHSAMSASDQIRWDTNGARSARPTDVRLWPALTRHFAARGIPVGGFACGRRSRRA</sequence>
<evidence type="ECO:0000256" key="6">
    <source>
        <dbReference type="ARBA" id="ARBA00030185"/>
    </source>
</evidence>
<dbReference type="Proteomes" id="UP000829685">
    <property type="component" value="Unassembled WGS sequence"/>
</dbReference>
<gene>
    <name evidence="9" type="ORF">JX265_009945</name>
</gene>
<evidence type="ECO:0000256" key="8">
    <source>
        <dbReference type="ARBA" id="ARBA00032266"/>
    </source>
</evidence>
<evidence type="ECO:0000256" key="5">
    <source>
        <dbReference type="ARBA" id="ARBA00023274"/>
    </source>
</evidence>
<keyword evidence="3" id="KW-0690">Ribosome biogenesis</keyword>
<dbReference type="InterPro" id="IPR007264">
    <property type="entry name" value="H/ACA_rnp_Nop10"/>
</dbReference>
<evidence type="ECO:0000256" key="4">
    <source>
        <dbReference type="ARBA" id="ARBA00022552"/>
    </source>
</evidence>
<reference evidence="9" key="1">
    <citation type="submission" date="2021-03" db="EMBL/GenBank/DDBJ databases">
        <title>Revisited historic fungal species revealed as producer of novel bioactive compounds through whole genome sequencing and comparative genomics.</title>
        <authorList>
            <person name="Vignolle G.A."/>
            <person name="Hochenegger N."/>
            <person name="Mach R.L."/>
            <person name="Mach-Aigner A.R."/>
            <person name="Javad Rahimi M."/>
            <person name="Salim K.A."/>
            <person name="Chan C.M."/>
            <person name="Lim L.B.L."/>
            <person name="Cai F."/>
            <person name="Druzhinina I.S."/>
            <person name="U'Ren J.M."/>
            <person name="Derntl C."/>
        </authorList>
    </citation>
    <scope>NUCLEOTIDE SEQUENCE</scope>
    <source>
        <strain evidence="9">TUCIM 5799</strain>
    </source>
</reference>
<dbReference type="GO" id="GO:0031429">
    <property type="term" value="C:box H/ACA snoRNP complex"/>
    <property type="evidence" value="ECO:0007669"/>
    <property type="project" value="TreeGrafter"/>
</dbReference>
<comment type="similarity">
    <text evidence="1">Belongs to the NOP10 family.</text>
</comment>
<dbReference type="AlphaFoldDB" id="A0A9P9WFJ8"/>
<dbReference type="PANTHER" id="PTHR13305:SF0">
    <property type="entry name" value="H_ACA RIBONUCLEOPROTEIN COMPLEX SUBUNIT 3"/>
    <property type="match status" value="1"/>
</dbReference>
<dbReference type="EMBL" id="JAFIMR010000031">
    <property type="protein sequence ID" value="KAI1860546.1"/>
    <property type="molecule type" value="Genomic_DNA"/>
</dbReference>
<dbReference type="GO" id="GO:0030515">
    <property type="term" value="F:snoRNA binding"/>
    <property type="evidence" value="ECO:0007669"/>
    <property type="project" value="InterPro"/>
</dbReference>
<accession>A0A9P9WFJ8</accession>
<name>A0A9P9WFJ8_9PEZI</name>
<dbReference type="Gene3D" id="4.10.80.300">
    <property type="match status" value="1"/>
</dbReference>
<comment type="caution">
    <text evidence="9">The sequence shown here is derived from an EMBL/GenBank/DDBJ whole genome shotgun (WGS) entry which is preliminary data.</text>
</comment>
<dbReference type="GO" id="GO:0031120">
    <property type="term" value="P:snRNA pseudouridine synthesis"/>
    <property type="evidence" value="ECO:0007669"/>
    <property type="project" value="TreeGrafter"/>
</dbReference>
<evidence type="ECO:0000256" key="2">
    <source>
        <dbReference type="ARBA" id="ARBA00021838"/>
    </source>
</evidence>
<dbReference type="GO" id="GO:0031118">
    <property type="term" value="P:rRNA pseudouridine synthesis"/>
    <property type="evidence" value="ECO:0007669"/>
    <property type="project" value="TreeGrafter"/>
</dbReference>
<dbReference type="PANTHER" id="PTHR13305">
    <property type="entry name" value="RIBOSOME BIOGENESIS PROTEIN NOP10"/>
    <property type="match status" value="1"/>
</dbReference>
<keyword evidence="10" id="KW-1185">Reference proteome</keyword>
<evidence type="ECO:0000256" key="3">
    <source>
        <dbReference type="ARBA" id="ARBA00022517"/>
    </source>
</evidence>
<evidence type="ECO:0000256" key="1">
    <source>
        <dbReference type="ARBA" id="ARBA00009462"/>
    </source>
</evidence>